<sequence length="680" mass="78240">MSTPRPKTPAAPLALAANEERSLKYFSDDVITSHIYTKHSDDEAMKIDLNNYISFIENVVKTADQIAETHLGRVQGSKGHFVFSDDPLKYPSSIDPPLCTLHQISKELACKAPGIETAHKTTLDILNKLISYPWEAKAALTFAAFATDYGVIWHLDHYSHSDPLAKSLAMIKRVAWLKKELESFKYRHVNSLIYSCLQAIKNINELKNISKYDTKEVPELSAALRQIPLVSYWIIHTLVASSTELHSYLSGAEGQTLKYLNELDEKFRSLLFTFEKQLQFIREQQEEVELYKSLVGQTDHFPTDVTLFLSKLIDGKHKPQPLINCSTQLEEHIEEFLKEKNLILVVSKGLKFSMEDLEILHVIYDELKRENKYEIVWVPVISDPPNEGDEEAYESLKSKMKWYALPFTTKVAGVRFLEEKWQLREDLMVVVLDSKSKIEFTNAVHLTRVWKREAIPFTYERAKALLRKNWIDSTVVKFSDQPRLRSWINQERNIIFYGGHNPNWVRKFEETAEAIKRDPLAREEGATFEMVPIGRNDKGEHDPAVMFRFWMVQRSFFNIKHQLHGSSASEDVSQLISYENENGWAIIVKGPTVIFVGGGDLILKAMEEFQAWKKNLRWEGFSASFKDYYHELTAKSPHCTHVNILGFSGWIPLIIVCPMCHRYMGSGIRFTCCHGGPDVL</sequence>
<dbReference type="InterPro" id="IPR039299">
    <property type="entry name" value="SEOA"/>
</dbReference>
<gene>
    <name evidence="4" type="primary">LOC111009603</name>
</gene>
<organism evidence="3 4">
    <name type="scientific">Momordica charantia</name>
    <name type="common">Bitter gourd</name>
    <name type="synonym">Balsam pear</name>
    <dbReference type="NCBI Taxonomy" id="3673"/>
    <lineage>
        <taxon>Eukaryota</taxon>
        <taxon>Viridiplantae</taxon>
        <taxon>Streptophyta</taxon>
        <taxon>Embryophyta</taxon>
        <taxon>Tracheophyta</taxon>
        <taxon>Spermatophyta</taxon>
        <taxon>Magnoliopsida</taxon>
        <taxon>eudicotyledons</taxon>
        <taxon>Gunneridae</taxon>
        <taxon>Pentapetalae</taxon>
        <taxon>rosids</taxon>
        <taxon>fabids</taxon>
        <taxon>Cucurbitales</taxon>
        <taxon>Cucurbitaceae</taxon>
        <taxon>Momordiceae</taxon>
        <taxon>Momordica</taxon>
    </lineage>
</organism>
<proteinExistence type="predicted"/>
<dbReference type="GO" id="GO:0010088">
    <property type="term" value="P:phloem development"/>
    <property type="evidence" value="ECO:0007669"/>
    <property type="project" value="InterPro"/>
</dbReference>
<dbReference type="InterPro" id="IPR027944">
    <property type="entry name" value="SEO_C"/>
</dbReference>
<feature type="domain" description="Sieve element occlusion C-terminal" evidence="2">
    <location>
        <begin position="482"/>
        <end position="674"/>
    </location>
</feature>
<dbReference type="Proteomes" id="UP000504603">
    <property type="component" value="Unplaced"/>
</dbReference>
<evidence type="ECO:0000259" key="2">
    <source>
        <dbReference type="Pfam" id="PF14577"/>
    </source>
</evidence>
<dbReference type="InterPro" id="IPR027942">
    <property type="entry name" value="SEO_N"/>
</dbReference>
<dbReference type="PANTHER" id="PTHR33232:SF18">
    <property type="entry name" value="PROTEIN SIEVE ELEMENT OCCLUSION B-LIKE"/>
    <property type="match status" value="1"/>
</dbReference>
<dbReference type="KEGG" id="mcha:111009603"/>
<keyword evidence="3" id="KW-1185">Reference proteome</keyword>
<dbReference type="GeneID" id="111009603"/>
<evidence type="ECO:0000259" key="1">
    <source>
        <dbReference type="Pfam" id="PF14576"/>
    </source>
</evidence>
<name>A0A6J1C9F2_MOMCH</name>
<evidence type="ECO:0000313" key="4">
    <source>
        <dbReference type="RefSeq" id="XP_022138430.1"/>
    </source>
</evidence>
<dbReference type="Pfam" id="PF14577">
    <property type="entry name" value="SEO_C"/>
    <property type="match status" value="1"/>
</dbReference>
<dbReference type="Pfam" id="PF14576">
    <property type="entry name" value="SEO_N"/>
    <property type="match status" value="1"/>
</dbReference>
<protein>
    <submittedName>
        <fullName evidence="4">Protein SIEVE ELEMENT OCCLUSION B-like</fullName>
    </submittedName>
</protein>
<dbReference type="OrthoDB" id="1493165at2759"/>
<dbReference type="RefSeq" id="XP_022138430.1">
    <property type="nucleotide sequence ID" value="XM_022282738.1"/>
</dbReference>
<accession>A0A6J1C9F2</accession>
<reference evidence="4" key="1">
    <citation type="submission" date="2025-08" db="UniProtKB">
        <authorList>
            <consortium name="RefSeq"/>
        </authorList>
    </citation>
    <scope>IDENTIFICATION</scope>
    <source>
        <strain evidence="4">OHB3-1</strain>
    </source>
</reference>
<evidence type="ECO:0000313" key="3">
    <source>
        <dbReference type="Proteomes" id="UP000504603"/>
    </source>
</evidence>
<dbReference type="PANTHER" id="PTHR33232">
    <property type="entry name" value="PROTEIN SIEVE ELEMENT OCCLUSION B-LIKE"/>
    <property type="match status" value="1"/>
</dbReference>
<feature type="domain" description="Sieve element occlusion N-terminal" evidence="1">
    <location>
        <begin position="27"/>
        <end position="295"/>
    </location>
</feature>
<dbReference type="AlphaFoldDB" id="A0A6J1C9F2"/>